<feature type="signal peptide" evidence="1">
    <location>
        <begin position="1"/>
        <end position="19"/>
    </location>
</feature>
<feature type="domain" description="Secretion system C-terminal sorting" evidence="2">
    <location>
        <begin position="270"/>
        <end position="342"/>
    </location>
</feature>
<accession>A0A974WG87</accession>
<dbReference type="KEGG" id="fuv:JR347_18200"/>
<dbReference type="Proteomes" id="UP000662783">
    <property type="component" value="Chromosome"/>
</dbReference>
<name>A0A974WG87_9BACT</name>
<reference evidence="3" key="1">
    <citation type="submission" date="2021-02" db="EMBL/GenBank/DDBJ databases">
        <title>Fulvivirga sp. S481 isolated from sea water.</title>
        <authorList>
            <person name="Bae S.S."/>
            <person name="Baek K."/>
        </authorList>
    </citation>
    <scope>NUCLEOTIDE SEQUENCE</scope>
    <source>
        <strain evidence="3">S481</strain>
    </source>
</reference>
<keyword evidence="4" id="KW-1185">Reference proteome</keyword>
<keyword evidence="1" id="KW-0732">Signal</keyword>
<evidence type="ECO:0000259" key="2">
    <source>
        <dbReference type="Pfam" id="PF18962"/>
    </source>
</evidence>
<proteinExistence type="predicted"/>
<gene>
    <name evidence="3" type="ORF">JR347_18200</name>
</gene>
<evidence type="ECO:0000256" key="1">
    <source>
        <dbReference type="SAM" id="SignalP"/>
    </source>
</evidence>
<dbReference type="Pfam" id="PF18962">
    <property type="entry name" value="Por_Secre_tail"/>
    <property type="match status" value="1"/>
</dbReference>
<dbReference type="AlphaFoldDB" id="A0A974WG87"/>
<sequence>MKKYFLVFVMSFLAEIAIGQTCTSLNNVISGNPKGWSRTTNWSCSGASNTVSGAWDGTNIVINRDFNIENEVIDLTSSTSITTITITSTGILTFSSNAKLLLPAGVEIVFESGAQLVANNNASGSLIEINGNGVWGNACPGCSNETLTGPGTIDENSDPNAPLPIELAFFNAKSNRNYIELAWSTYTEINNDFFTVEKSSDGINYSLLTTVDGAGNSLAPLEYSYTDKNPSFGRSYYRLKQTDFDGTSETFAPVAVDFTSLEEGKLVFTNPVSPGGLVNIITNAEETEALSLSVVNILGEVILTKTFSGSQYDFNLHQNMKPGLYFVKVFSSTSERSGRLIVQ</sequence>
<organism evidence="3 4">
    <name type="scientific">Fulvivirga lutea</name>
    <dbReference type="NCBI Taxonomy" id="2810512"/>
    <lineage>
        <taxon>Bacteria</taxon>
        <taxon>Pseudomonadati</taxon>
        <taxon>Bacteroidota</taxon>
        <taxon>Cytophagia</taxon>
        <taxon>Cytophagales</taxon>
        <taxon>Fulvivirgaceae</taxon>
        <taxon>Fulvivirga</taxon>
    </lineage>
</organism>
<evidence type="ECO:0000313" key="3">
    <source>
        <dbReference type="EMBL" id="QSE97485.1"/>
    </source>
</evidence>
<evidence type="ECO:0000313" key="4">
    <source>
        <dbReference type="Proteomes" id="UP000662783"/>
    </source>
</evidence>
<feature type="chain" id="PRO_5038068073" evidence="1">
    <location>
        <begin position="20"/>
        <end position="343"/>
    </location>
</feature>
<protein>
    <submittedName>
        <fullName evidence="3">T9SS type A sorting domain-containing protein</fullName>
    </submittedName>
</protein>
<dbReference type="NCBIfam" id="TIGR04183">
    <property type="entry name" value="Por_Secre_tail"/>
    <property type="match status" value="1"/>
</dbReference>
<dbReference type="InterPro" id="IPR026444">
    <property type="entry name" value="Secre_tail"/>
</dbReference>
<dbReference type="EMBL" id="CP070608">
    <property type="protein sequence ID" value="QSE97485.1"/>
    <property type="molecule type" value="Genomic_DNA"/>
</dbReference>
<dbReference type="RefSeq" id="WP_205721996.1">
    <property type="nucleotide sequence ID" value="NZ_CP070608.1"/>
</dbReference>